<name>A0ABT9V0X4_9BACL</name>
<accession>A0ABT9V0X4</accession>
<protein>
    <submittedName>
        <fullName evidence="1">Uncharacterized protein</fullName>
    </submittedName>
</protein>
<gene>
    <name evidence="1" type="ORF">J2S07_000834</name>
</gene>
<keyword evidence="2" id="KW-1185">Reference proteome</keyword>
<evidence type="ECO:0000313" key="1">
    <source>
        <dbReference type="EMBL" id="MDQ0154530.1"/>
    </source>
</evidence>
<sequence length="209" mass="24935">MDYYLIHSYDDKLGLWKTVIPEQNDYPHAPHWHYEEGVQNNWMFNPSVELAAYLIHWSKVGSEGAQLGWNVIENARKRLLNCTEMDFHEVNNYQRAVQILKDHLPDFEEMNDKINKLAEQSINTETESWGKSYKALPLNMILSKSDNLYEKYKELVNENLNYLKNSVQDDGVWDISWAWGQYQENFYVARQQWKGIVAINNYKIFREFE</sequence>
<organism evidence="1 2">
    <name type="scientific">Anoxybacillus andreesenii</name>
    <dbReference type="NCBI Taxonomy" id="1325932"/>
    <lineage>
        <taxon>Bacteria</taxon>
        <taxon>Bacillati</taxon>
        <taxon>Bacillota</taxon>
        <taxon>Bacilli</taxon>
        <taxon>Bacillales</taxon>
        <taxon>Anoxybacillaceae</taxon>
        <taxon>Anoxybacillus</taxon>
    </lineage>
</organism>
<dbReference type="RefSeq" id="WP_307149138.1">
    <property type="nucleotide sequence ID" value="NZ_JAUSTU010000003.1"/>
</dbReference>
<evidence type="ECO:0000313" key="2">
    <source>
        <dbReference type="Proteomes" id="UP001231362"/>
    </source>
</evidence>
<proteinExistence type="predicted"/>
<comment type="caution">
    <text evidence="1">The sequence shown here is derived from an EMBL/GenBank/DDBJ whole genome shotgun (WGS) entry which is preliminary data.</text>
</comment>
<dbReference type="EMBL" id="JAUSTU010000003">
    <property type="protein sequence ID" value="MDQ0154530.1"/>
    <property type="molecule type" value="Genomic_DNA"/>
</dbReference>
<dbReference type="Proteomes" id="UP001231362">
    <property type="component" value="Unassembled WGS sequence"/>
</dbReference>
<reference evidence="1 2" key="1">
    <citation type="submission" date="2023-07" db="EMBL/GenBank/DDBJ databases">
        <title>Genomic Encyclopedia of Type Strains, Phase IV (KMG-IV): sequencing the most valuable type-strain genomes for metagenomic binning, comparative biology and taxonomic classification.</title>
        <authorList>
            <person name="Goeker M."/>
        </authorList>
    </citation>
    <scope>NUCLEOTIDE SEQUENCE [LARGE SCALE GENOMIC DNA]</scope>
    <source>
        <strain evidence="1 2">DSM 23948</strain>
    </source>
</reference>